<feature type="transmembrane region" description="Helical" evidence="1">
    <location>
        <begin position="72"/>
        <end position="88"/>
    </location>
</feature>
<gene>
    <name evidence="2" type="ORF">ERX35_001020</name>
</gene>
<sequence>MELLITIIMFICTFYIYKNLVIICGGVVPALIGDLSRTEDGNAFIYFILSIIIPFVLIVIMFVVSYKILGNFYPVAVIAVALFFKYGTNKGVIE</sequence>
<evidence type="ECO:0000313" key="3">
    <source>
        <dbReference type="Proteomes" id="UP000295735"/>
    </source>
</evidence>
<organism evidence="2 3">
    <name type="scientific">Macrococcus equipercicus</name>
    <dbReference type="NCBI Taxonomy" id="69967"/>
    <lineage>
        <taxon>Bacteria</taxon>
        <taxon>Bacillati</taxon>
        <taxon>Bacillota</taxon>
        <taxon>Bacilli</taxon>
        <taxon>Bacillales</taxon>
        <taxon>Staphylococcaceae</taxon>
        <taxon>Macrococcus</taxon>
    </lineage>
</organism>
<keyword evidence="1" id="KW-0472">Membrane</keyword>
<dbReference type="Proteomes" id="UP000295735">
    <property type="component" value="Unassembled WGS sequence"/>
</dbReference>
<keyword evidence="1" id="KW-0812">Transmembrane</keyword>
<reference evidence="2 3" key="1">
    <citation type="submission" date="2019-09" db="EMBL/GenBank/DDBJ databases">
        <authorList>
            <person name="Mazhar S."/>
            <person name="Altermann E."/>
            <person name="Hill C."/>
            <person name="Mcauliffe O."/>
        </authorList>
    </citation>
    <scope>NUCLEOTIDE SEQUENCE [LARGE SCALE GENOMIC DNA]</scope>
    <source>
        <strain evidence="2 3">ATCC 51831</strain>
    </source>
</reference>
<name>A0ABQ6RBD1_9STAP</name>
<evidence type="ECO:0000313" key="2">
    <source>
        <dbReference type="EMBL" id="KAA1042494.1"/>
    </source>
</evidence>
<evidence type="ECO:0000256" key="1">
    <source>
        <dbReference type="SAM" id="Phobius"/>
    </source>
</evidence>
<dbReference type="RefSeq" id="WP_149458045.1">
    <property type="nucleotide sequence ID" value="NZ_SCWC02000001.1"/>
</dbReference>
<keyword evidence="3" id="KW-1185">Reference proteome</keyword>
<feature type="transmembrane region" description="Helical" evidence="1">
    <location>
        <begin position="6"/>
        <end position="32"/>
    </location>
</feature>
<protein>
    <submittedName>
        <fullName evidence="2">Uncharacterized protein</fullName>
    </submittedName>
</protein>
<accession>A0ABQ6RBD1</accession>
<keyword evidence="1" id="KW-1133">Transmembrane helix</keyword>
<dbReference type="EMBL" id="SCWC02000001">
    <property type="protein sequence ID" value="KAA1042494.1"/>
    <property type="molecule type" value="Genomic_DNA"/>
</dbReference>
<comment type="caution">
    <text evidence="2">The sequence shown here is derived from an EMBL/GenBank/DDBJ whole genome shotgun (WGS) entry which is preliminary data.</text>
</comment>
<feature type="transmembrane region" description="Helical" evidence="1">
    <location>
        <begin position="44"/>
        <end position="66"/>
    </location>
</feature>
<proteinExistence type="predicted"/>